<protein>
    <recommendedName>
        <fullName evidence="6">Saposin B-type domain-containing protein</fullName>
    </recommendedName>
</protein>
<proteinExistence type="predicted"/>
<evidence type="ECO:0000313" key="5">
    <source>
        <dbReference type="Proteomes" id="UP000011087"/>
    </source>
</evidence>
<feature type="region of interest" description="Disordered" evidence="1">
    <location>
        <begin position="322"/>
        <end position="365"/>
    </location>
</feature>
<dbReference type="AlphaFoldDB" id="L1JWU3"/>
<dbReference type="EnsemblProtists" id="EKX52685">
    <property type="protein sequence ID" value="EKX52685"/>
    <property type="gene ID" value="GUITHDRAFT_101843"/>
</dbReference>
<dbReference type="HOGENOM" id="CLU_546832_0_0_1"/>
<evidence type="ECO:0000256" key="1">
    <source>
        <dbReference type="SAM" id="MobiDB-lite"/>
    </source>
</evidence>
<dbReference type="RefSeq" id="XP_005839665.1">
    <property type="nucleotide sequence ID" value="XM_005839608.1"/>
</dbReference>
<accession>L1JWU3</accession>
<dbReference type="Proteomes" id="UP000011087">
    <property type="component" value="Unassembled WGS sequence"/>
</dbReference>
<feature type="chain" id="PRO_5008771842" description="Saposin B-type domain-containing protein" evidence="2">
    <location>
        <begin position="31"/>
        <end position="428"/>
    </location>
</feature>
<dbReference type="PaxDb" id="55529-EKX52685"/>
<name>L1JWU3_GUITC</name>
<reference evidence="3 5" key="1">
    <citation type="journal article" date="2012" name="Nature">
        <title>Algal genomes reveal evolutionary mosaicism and the fate of nucleomorphs.</title>
        <authorList>
            <consortium name="DOE Joint Genome Institute"/>
            <person name="Curtis B.A."/>
            <person name="Tanifuji G."/>
            <person name="Burki F."/>
            <person name="Gruber A."/>
            <person name="Irimia M."/>
            <person name="Maruyama S."/>
            <person name="Arias M.C."/>
            <person name="Ball S.G."/>
            <person name="Gile G.H."/>
            <person name="Hirakawa Y."/>
            <person name="Hopkins J.F."/>
            <person name="Kuo A."/>
            <person name="Rensing S.A."/>
            <person name="Schmutz J."/>
            <person name="Symeonidi A."/>
            <person name="Elias M."/>
            <person name="Eveleigh R.J."/>
            <person name="Herman E.K."/>
            <person name="Klute M.J."/>
            <person name="Nakayama T."/>
            <person name="Obornik M."/>
            <person name="Reyes-Prieto A."/>
            <person name="Armbrust E.V."/>
            <person name="Aves S.J."/>
            <person name="Beiko R.G."/>
            <person name="Coutinho P."/>
            <person name="Dacks J.B."/>
            <person name="Durnford D.G."/>
            <person name="Fast N.M."/>
            <person name="Green B.R."/>
            <person name="Grisdale C.J."/>
            <person name="Hempel F."/>
            <person name="Henrissat B."/>
            <person name="Hoppner M.P."/>
            <person name="Ishida K."/>
            <person name="Kim E."/>
            <person name="Koreny L."/>
            <person name="Kroth P.G."/>
            <person name="Liu Y."/>
            <person name="Malik S.B."/>
            <person name="Maier U.G."/>
            <person name="McRose D."/>
            <person name="Mock T."/>
            <person name="Neilson J.A."/>
            <person name="Onodera N.T."/>
            <person name="Poole A.M."/>
            <person name="Pritham E.J."/>
            <person name="Richards T.A."/>
            <person name="Rocap G."/>
            <person name="Roy S.W."/>
            <person name="Sarai C."/>
            <person name="Schaack S."/>
            <person name="Shirato S."/>
            <person name="Slamovits C.H."/>
            <person name="Spencer D.F."/>
            <person name="Suzuki S."/>
            <person name="Worden A.Z."/>
            <person name="Zauner S."/>
            <person name="Barry K."/>
            <person name="Bell C."/>
            <person name="Bharti A.K."/>
            <person name="Crow J.A."/>
            <person name="Grimwood J."/>
            <person name="Kramer R."/>
            <person name="Lindquist E."/>
            <person name="Lucas S."/>
            <person name="Salamov A."/>
            <person name="McFadden G.I."/>
            <person name="Lane C.E."/>
            <person name="Keeling P.J."/>
            <person name="Gray M.W."/>
            <person name="Grigoriev I.V."/>
            <person name="Archibald J.M."/>
        </authorList>
    </citation>
    <scope>NUCLEOTIDE SEQUENCE</scope>
    <source>
        <strain evidence="3 5">CCMP2712</strain>
    </source>
</reference>
<evidence type="ECO:0000313" key="4">
    <source>
        <dbReference type="EnsemblProtists" id="EKX52685"/>
    </source>
</evidence>
<reference evidence="4" key="3">
    <citation type="submission" date="2016-03" db="UniProtKB">
        <authorList>
            <consortium name="EnsemblProtists"/>
        </authorList>
    </citation>
    <scope>IDENTIFICATION</scope>
</reference>
<evidence type="ECO:0000256" key="2">
    <source>
        <dbReference type="SAM" id="SignalP"/>
    </source>
</evidence>
<gene>
    <name evidence="3" type="ORF">GUITHDRAFT_101843</name>
</gene>
<dbReference type="EMBL" id="JH992972">
    <property type="protein sequence ID" value="EKX52685.1"/>
    <property type="molecule type" value="Genomic_DNA"/>
</dbReference>
<organism evidence="3">
    <name type="scientific">Guillardia theta (strain CCMP2712)</name>
    <name type="common">Cryptophyte</name>
    <dbReference type="NCBI Taxonomy" id="905079"/>
    <lineage>
        <taxon>Eukaryota</taxon>
        <taxon>Cryptophyceae</taxon>
        <taxon>Pyrenomonadales</taxon>
        <taxon>Geminigeraceae</taxon>
        <taxon>Guillardia</taxon>
    </lineage>
</organism>
<reference evidence="5" key="2">
    <citation type="submission" date="2012-11" db="EMBL/GenBank/DDBJ databases">
        <authorList>
            <person name="Kuo A."/>
            <person name="Curtis B.A."/>
            <person name="Tanifuji G."/>
            <person name="Burki F."/>
            <person name="Gruber A."/>
            <person name="Irimia M."/>
            <person name="Maruyama S."/>
            <person name="Arias M.C."/>
            <person name="Ball S.G."/>
            <person name="Gile G.H."/>
            <person name="Hirakawa Y."/>
            <person name="Hopkins J.F."/>
            <person name="Rensing S.A."/>
            <person name="Schmutz J."/>
            <person name="Symeonidi A."/>
            <person name="Elias M."/>
            <person name="Eveleigh R.J."/>
            <person name="Herman E.K."/>
            <person name="Klute M.J."/>
            <person name="Nakayama T."/>
            <person name="Obornik M."/>
            <person name="Reyes-Prieto A."/>
            <person name="Armbrust E.V."/>
            <person name="Aves S.J."/>
            <person name="Beiko R.G."/>
            <person name="Coutinho P."/>
            <person name="Dacks J.B."/>
            <person name="Durnford D.G."/>
            <person name="Fast N.M."/>
            <person name="Green B.R."/>
            <person name="Grisdale C."/>
            <person name="Hempe F."/>
            <person name="Henrissat B."/>
            <person name="Hoppner M.P."/>
            <person name="Ishida K.-I."/>
            <person name="Kim E."/>
            <person name="Koreny L."/>
            <person name="Kroth P.G."/>
            <person name="Liu Y."/>
            <person name="Malik S.-B."/>
            <person name="Maier U.G."/>
            <person name="McRose D."/>
            <person name="Mock T."/>
            <person name="Neilson J.A."/>
            <person name="Onodera N.T."/>
            <person name="Poole A.M."/>
            <person name="Pritham E.J."/>
            <person name="Richards T.A."/>
            <person name="Rocap G."/>
            <person name="Roy S.W."/>
            <person name="Sarai C."/>
            <person name="Schaack S."/>
            <person name="Shirato S."/>
            <person name="Slamovits C.H."/>
            <person name="Spencer D.F."/>
            <person name="Suzuki S."/>
            <person name="Worden A.Z."/>
            <person name="Zauner S."/>
            <person name="Barry K."/>
            <person name="Bell C."/>
            <person name="Bharti A.K."/>
            <person name="Crow J.A."/>
            <person name="Grimwood J."/>
            <person name="Kramer R."/>
            <person name="Lindquist E."/>
            <person name="Lucas S."/>
            <person name="Salamov A."/>
            <person name="McFadden G.I."/>
            <person name="Lane C.E."/>
            <person name="Keeling P.J."/>
            <person name="Gray M.W."/>
            <person name="Grigoriev I.V."/>
            <person name="Archibald J.M."/>
        </authorList>
    </citation>
    <scope>NUCLEOTIDE SEQUENCE</scope>
    <source>
        <strain evidence="5">CCMP2712</strain>
    </source>
</reference>
<keyword evidence="5" id="KW-1185">Reference proteome</keyword>
<feature type="signal peptide" evidence="2">
    <location>
        <begin position="1"/>
        <end position="30"/>
    </location>
</feature>
<feature type="region of interest" description="Disordered" evidence="1">
    <location>
        <begin position="186"/>
        <end position="208"/>
    </location>
</feature>
<dbReference type="eggNOG" id="ENOG502SH2J">
    <property type="taxonomic scope" value="Eukaryota"/>
</dbReference>
<evidence type="ECO:0008006" key="6">
    <source>
        <dbReference type="Google" id="ProtNLM"/>
    </source>
</evidence>
<evidence type="ECO:0000313" key="3">
    <source>
        <dbReference type="EMBL" id="EKX52685.1"/>
    </source>
</evidence>
<dbReference type="OMA" id="MADEFCA"/>
<dbReference type="OrthoDB" id="427691at2759"/>
<dbReference type="GeneID" id="17309274"/>
<keyword evidence="2" id="KW-0732">Signal</keyword>
<feature type="compositionally biased region" description="Basic and acidic residues" evidence="1">
    <location>
        <begin position="349"/>
        <end position="365"/>
    </location>
</feature>
<dbReference type="KEGG" id="gtt:GUITHDRAFT_101843"/>
<sequence>MLSTRSGGAAVAAAAAMALLMMLMVEEADSKKVFKKKILMQGKNYKIHPDTESDMCNAVISEMHTELVKHKMKDEGEDNIYDTAGMAICLGVVQRYTFDKDDTGVWKLMKKNKTDDDDEDDMFGGMPEGGNSQQVVEGLLLTKKVCMDWCEELQQEVSEVMYKRVDSSTPQEIALDFCPQAIKPEEKRKGKVPYTPKTAAPAPPPNPSDMMQDFLNKRDTSGAISEMLELEAHYPEKTLDPPFQEKVNKGRVDLQCTVCKVGVRKAIEKVKEMRSTTPQFKDRWQRESLVTDIVQKICHGKDYERLRQGYYPAVPGNPPEWAQGYHIFQDDPEGPWKLSRQDKRKKDKHPNSEDGRGSENSRDEHEYNVMRYAMIRLACRDTIDERLSEDDGDLANLIVNNLDSDPKTVAGTFCKPICSASGGKKEEL</sequence>